<dbReference type="OrthoDB" id="5832248at2759"/>
<sequence length="92" mass="10145">MYGDGCVVMTDIIKAPRHATDISNYSYLDILSQDSIERLVVDKHIDTIVHFSALLSAVGEQNVNLALKINGRGVENILEVARCVHTTFKISS</sequence>
<dbReference type="Pfam" id="PF01370">
    <property type="entry name" value="Epimerase"/>
    <property type="match status" value="1"/>
</dbReference>
<dbReference type="PANTHER" id="PTHR42687:SF1">
    <property type="entry name" value="L-THREONINE 3-DEHYDROGENASE, MITOCHONDRIAL"/>
    <property type="match status" value="1"/>
</dbReference>
<comment type="similarity">
    <text evidence="1">Belongs to the NAD(P)-dependent epimerase/dehydratase family.</text>
</comment>
<organism evidence="3 4">
    <name type="scientific">Teladorsagia circumcincta</name>
    <name type="common">Brown stomach worm</name>
    <name type="synonym">Ostertagia circumcincta</name>
    <dbReference type="NCBI Taxonomy" id="45464"/>
    <lineage>
        <taxon>Eukaryota</taxon>
        <taxon>Metazoa</taxon>
        <taxon>Ecdysozoa</taxon>
        <taxon>Nematoda</taxon>
        <taxon>Chromadorea</taxon>
        <taxon>Rhabditida</taxon>
        <taxon>Rhabditina</taxon>
        <taxon>Rhabditomorpha</taxon>
        <taxon>Strongyloidea</taxon>
        <taxon>Trichostrongylidae</taxon>
        <taxon>Teladorsagia</taxon>
    </lineage>
</organism>
<dbReference type="AlphaFoldDB" id="A0A2G9UWE7"/>
<reference evidence="3 4" key="1">
    <citation type="submission" date="2015-09" db="EMBL/GenBank/DDBJ databases">
        <title>Draft genome of the parasitic nematode Teladorsagia circumcincta isolate WARC Sus (inbred).</title>
        <authorList>
            <person name="Mitreva M."/>
        </authorList>
    </citation>
    <scope>NUCLEOTIDE SEQUENCE [LARGE SCALE GENOMIC DNA]</scope>
    <source>
        <strain evidence="3 4">S</strain>
    </source>
</reference>
<keyword evidence="4" id="KW-1185">Reference proteome</keyword>
<dbReference type="PANTHER" id="PTHR42687">
    <property type="entry name" value="L-THREONINE 3-DEHYDROGENASE"/>
    <property type="match status" value="1"/>
</dbReference>
<gene>
    <name evidence="3" type="ORF">TELCIR_03437</name>
</gene>
<accession>A0A2G9UWE7</accession>
<dbReference type="Gene3D" id="3.40.50.720">
    <property type="entry name" value="NAD(P)-binding Rossmann-like Domain"/>
    <property type="match status" value="1"/>
</dbReference>
<dbReference type="InterPro" id="IPR036291">
    <property type="entry name" value="NAD(P)-bd_dom_sf"/>
</dbReference>
<dbReference type="GO" id="GO:0008743">
    <property type="term" value="F:L-threonine 3-dehydrogenase activity"/>
    <property type="evidence" value="ECO:0007669"/>
    <property type="project" value="TreeGrafter"/>
</dbReference>
<name>A0A2G9UWE7_TELCI</name>
<protein>
    <recommendedName>
        <fullName evidence="2">NAD-dependent epimerase/dehydratase domain-containing protein</fullName>
    </recommendedName>
</protein>
<proteinExistence type="inferred from homology"/>
<dbReference type="InterPro" id="IPR051225">
    <property type="entry name" value="NAD(P)_epim/dehydratase"/>
</dbReference>
<dbReference type="Proteomes" id="UP000230423">
    <property type="component" value="Unassembled WGS sequence"/>
</dbReference>
<evidence type="ECO:0000256" key="1">
    <source>
        <dbReference type="ARBA" id="ARBA00007637"/>
    </source>
</evidence>
<feature type="domain" description="NAD-dependent epimerase/dehydratase" evidence="2">
    <location>
        <begin position="24"/>
        <end position="83"/>
    </location>
</feature>
<evidence type="ECO:0000259" key="2">
    <source>
        <dbReference type="Pfam" id="PF01370"/>
    </source>
</evidence>
<evidence type="ECO:0000313" key="3">
    <source>
        <dbReference type="EMBL" id="PIO74547.1"/>
    </source>
</evidence>
<dbReference type="InterPro" id="IPR001509">
    <property type="entry name" value="Epimerase_deHydtase"/>
</dbReference>
<evidence type="ECO:0000313" key="4">
    <source>
        <dbReference type="Proteomes" id="UP000230423"/>
    </source>
</evidence>
<dbReference type="GO" id="GO:0006567">
    <property type="term" value="P:L-threonine catabolic process"/>
    <property type="evidence" value="ECO:0007669"/>
    <property type="project" value="TreeGrafter"/>
</dbReference>
<dbReference type="EMBL" id="KZ345256">
    <property type="protein sequence ID" value="PIO74547.1"/>
    <property type="molecule type" value="Genomic_DNA"/>
</dbReference>
<dbReference type="SUPFAM" id="SSF51735">
    <property type="entry name" value="NAD(P)-binding Rossmann-fold domains"/>
    <property type="match status" value="1"/>
</dbReference>